<dbReference type="PANTHER" id="PTHR36173:SF1">
    <property type="entry name" value="RIBONUCLEASE VAPC22"/>
    <property type="match status" value="1"/>
</dbReference>
<accession>A0A7Z9BL65</accession>
<proteinExistence type="predicted"/>
<dbReference type="Proteomes" id="UP000184550">
    <property type="component" value="Unassembled WGS sequence"/>
</dbReference>
<gene>
    <name evidence="2" type="ORF">PL8927_270067</name>
</gene>
<dbReference type="InterPro" id="IPR052919">
    <property type="entry name" value="TA_system_RNase"/>
</dbReference>
<evidence type="ECO:0000259" key="1">
    <source>
        <dbReference type="Pfam" id="PF01850"/>
    </source>
</evidence>
<sequence length="65" mass="7418">MNRCLNFGTLWENDFTHAIASTSLPETFHKDPADRILVAIAKRYGIPLVTCDSKILSYPHVQTIW</sequence>
<protein>
    <recommendedName>
        <fullName evidence="1">PIN domain-containing protein</fullName>
    </recommendedName>
</protein>
<dbReference type="InterPro" id="IPR002716">
    <property type="entry name" value="PIN_dom"/>
</dbReference>
<evidence type="ECO:0000313" key="3">
    <source>
        <dbReference type="Proteomes" id="UP000184550"/>
    </source>
</evidence>
<evidence type="ECO:0000313" key="2">
    <source>
        <dbReference type="EMBL" id="VXD13628.1"/>
    </source>
</evidence>
<keyword evidence="3" id="KW-1185">Reference proteome</keyword>
<dbReference type="Pfam" id="PF01850">
    <property type="entry name" value="PIN"/>
    <property type="match status" value="1"/>
</dbReference>
<comment type="caution">
    <text evidence="2">The sequence shown here is derived from an EMBL/GenBank/DDBJ whole genome shotgun (WGS) entry which is preliminary data.</text>
</comment>
<dbReference type="PANTHER" id="PTHR36173">
    <property type="entry name" value="RIBONUCLEASE VAPC16-RELATED"/>
    <property type="match status" value="1"/>
</dbReference>
<dbReference type="RefSeq" id="WP_331281797.1">
    <property type="nucleotide sequence ID" value="NZ_LR734844.1"/>
</dbReference>
<dbReference type="SUPFAM" id="SSF88723">
    <property type="entry name" value="PIN domain-like"/>
    <property type="match status" value="1"/>
</dbReference>
<name>A0A7Z9BL65_9CYAN</name>
<feature type="domain" description="PIN" evidence="1">
    <location>
        <begin position="10"/>
        <end position="57"/>
    </location>
</feature>
<dbReference type="InterPro" id="IPR029060">
    <property type="entry name" value="PIN-like_dom_sf"/>
</dbReference>
<dbReference type="EMBL" id="CZCU02000099">
    <property type="protein sequence ID" value="VXD13628.1"/>
    <property type="molecule type" value="Genomic_DNA"/>
</dbReference>
<dbReference type="AlphaFoldDB" id="A0A7Z9BL65"/>
<organism evidence="2 3">
    <name type="scientific">Planktothrix serta PCC 8927</name>
    <dbReference type="NCBI Taxonomy" id="671068"/>
    <lineage>
        <taxon>Bacteria</taxon>
        <taxon>Bacillati</taxon>
        <taxon>Cyanobacteriota</taxon>
        <taxon>Cyanophyceae</taxon>
        <taxon>Oscillatoriophycideae</taxon>
        <taxon>Oscillatoriales</taxon>
        <taxon>Microcoleaceae</taxon>
        <taxon>Planktothrix</taxon>
    </lineage>
</organism>
<reference evidence="2" key="1">
    <citation type="submission" date="2019-10" db="EMBL/GenBank/DDBJ databases">
        <authorList>
            <consortium name="Genoscope - CEA"/>
            <person name="William W."/>
        </authorList>
    </citation>
    <scope>NUCLEOTIDE SEQUENCE [LARGE SCALE GENOMIC DNA]</scope>
    <source>
        <strain evidence="2">BBR_PRJEB10992</strain>
    </source>
</reference>